<feature type="region of interest" description="Disordered" evidence="1">
    <location>
        <begin position="49"/>
        <end position="68"/>
    </location>
</feature>
<proteinExistence type="predicted"/>
<accession>A0A8J6C5N3</accession>
<dbReference type="EMBL" id="JAAALK010000079">
    <property type="protein sequence ID" value="KAG8100258.1"/>
    <property type="molecule type" value="Genomic_DNA"/>
</dbReference>
<evidence type="ECO:0000313" key="2">
    <source>
        <dbReference type="EMBL" id="KAG8100258.1"/>
    </source>
</evidence>
<evidence type="ECO:0000313" key="3">
    <source>
        <dbReference type="Proteomes" id="UP000729402"/>
    </source>
</evidence>
<keyword evidence="3" id="KW-1185">Reference proteome</keyword>
<sequence>MSIPNALLATAGTGNGDSSIGVLPVSEGFSGIAELLRCRHCLRDCVSRSVSSLRRRSKGRPKDQRPNA</sequence>
<dbReference type="Proteomes" id="UP000729402">
    <property type="component" value="Unassembled WGS sequence"/>
</dbReference>
<evidence type="ECO:0000256" key="1">
    <source>
        <dbReference type="SAM" id="MobiDB-lite"/>
    </source>
</evidence>
<name>A0A8J6C5N3_ZIZPA</name>
<protein>
    <submittedName>
        <fullName evidence="2">Uncharacterized protein</fullName>
    </submittedName>
</protein>
<organism evidence="2 3">
    <name type="scientific">Zizania palustris</name>
    <name type="common">Northern wild rice</name>
    <dbReference type="NCBI Taxonomy" id="103762"/>
    <lineage>
        <taxon>Eukaryota</taxon>
        <taxon>Viridiplantae</taxon>
        <taxon>Streptophyta</taxon>
        <taxon>Embryophyta</taxon>
        <taxon>Tracheophyta</taxon>
        <taxon>Spermatophyta</taxon>
        <taxon>Magnoliopsida</taxon>
        <taxon>Liliopsida</taxon>
        <taxon>Poales</taxon>
        <taxon>Poaceae</taxon>
        <taxon>BOP clade</taxon>
        <taxon>Oryzoideae</taxon>
        <taxon>Oryzeae</taxon>
        <taxon>Zizaniinae</taxon>
        <taxon>Zizania</taxon>
    </lineage>
</organism>
<reference evidence="2" key="1">
    <citation type="journal article" date="2021" name="bioRxiv">
        <title>Whole Genome Assembly and Annotation of Northern Wild Rice, Zizania palustris L., Supports a Whole Genome Duplication in the Zizania Genus.</title>
        <authorList>
            <person name="Haas M."/>
            <person name="Kono T."/>
            <person name="Macchietto M."/>
            <person name="Millas R."/>
            <person name="McGilp L."/>
            <person name="Shao M."/>
            <person name="Duquette J."/>
            <person name="Hirsch C.N."/>
            <person name="Kimball J."/>
        </authorList>
    </citation>
    <scope>NUCLEOTIDE SEQUENCE</scope>
    <source>
        <tissue evidence="2">Fresh leaf tissue</tissue>
    </source>
</reference>
<comment type="caution">
    <text evidence="2">The sequence shown here is derived from an EMBL/GenBank/DDBJ whole genome shotgun (WGS) entry which is preliminary data.</text>
</comment>
<gene>
    <name evidence="2" type="ORF">GUJ93_ZPchr0013g34003</name>
</gene>
<dbReference type="AlphaFoldDB" id="A0A8J6C5N3"/>
<reference evidence="2" key="2">
    <citation type="submission" date="2021-02" db="EMBL/GenBank/DDBJ databases">
        <authorList>
            <person name="Kimball J.A."/>
            <person name="Haas M.W."/>
            <person name="Macchietto M."/>
            <person name="Kono T."/>
            <person name="Duquette J."/>
            <person name="Shao M."/>
        </authorList>
    </citation>
    <scope>NUCLEOTIDE SEQUENCE</scope>
    <source>
        <tissue evidence="2">Fresh leaf tissue</tissue>
    </source>
</reference>